<reference evidence="1 2" key="1">
    <citation type="submission" date="2016-11" db="EMBL/GenBank/DDBJ databases">
        <title>Tenacibaculum sp. LPB0136, isolated from marine environment.</title>
        <authorList>
            <person name="Kim E."/>
            <person name="Yi H."/>
        </authorList>
    </citation>
    <scope>NUCLEOTIDE SEQUENCE [LARGE SCALE GENOMIC DNA]</scope>
    <source>
        <strain evidence="1 2">LPB0136</strain>
    </source>
</reference>
<dbReference type="Gene3D" id="1.20.1440.30">
    <property type="entry name" value="Biosynthetic Protein domain"/>
    <property type="match status" value="1"/>
</dbReference>
<dbReference type="KEGG" id="ten:LPB136_05310"/>
<gene>
    <name evidence="1" type="ORF">LPB136_05310</name>
</gene>
<dbReference type="AlphaFoldDB" id="A0A1L3JI69"/>
<dbReference type="SUPFAM" id="SSF159501">
    <property type="entry name" value="EreA/ChaN-like"/>
    <property type="match status" value="1"/>
</dbReference>
<proteinExistence type="predicted"/>
<dbReference type="PANTHER" id="PTHR31299">
    <property type="entry name" value="ESTERASE, PUTATIVE (AFU_ORTHOLOGUE AFUA_1G05850)-RELATED"/>
    <property type="match status" value="1"/>
</dbReference>
<dbReference type="STRING" id="1850252.LPB136_05310"/>
<evidence type="ECO:0000313" key="2">
    <source>
        <dbReference type="Proteomes" id="UP000181898"/>
    </source>
</evidence>
<sequence length="794" mass="93604">MKKLNIFLFLLIINIAQSQELKTHQLLSPESNENSDLQFLNTELQGKKLVMLGEMTHMYGNIFAMKARIVEYLHKELGYTTIAMEASMYDLWLMNKSKFTPENFNNAVYGVWSSAKEFQRLVTYIEKNNIKVIGFDSQFNNSQKFIDDFFDYLENNKIEQKLDEDDLAIVIEGVLENFSFEEQDIKFSDFEKELNRIINVINKLNTTEDNYYWQQFIKNILACSKDANNKEEILTMDFANSDHNYRDAQMADNLLSYIHRNPNEKIICWADNIHIINNISSVKKPIIKDFISMGNHIKKSLKKEVYSLATLHANDSLLEQSTWHSTPVLKGSFENKLKALDKPFLFISSNQSAMKVPQKSRLLHYVDFTEMRMDQLHDGYIFLKNATNPKKEITEINEITENNTQNQTEEISLTTKGKTLILKGKIIDSGTNLPIPYTTIILKNEEIYRVADDNGAFELRVTSKMLENASASISSMGYESRLIPLKNLTSKIYLSSKFEELDEIVISKSLSPKSVLKKAIKLIEKNHTTELHNYKRHGNIIINQNDKTLLNLELITKDCDQGYNSPYVISQRVEQVKWNKNSLKKYYKTSADFFSYRQNAIRYSNILHKRKYKRFDLNFIKSNNSEDEDFYIIAFKTDRNKWNYTNRDFPTQYTGKVYVNRDNFAIVKVIENWETTLNKAEIKTYFKDDKRYKGKKEVKIKEENVSTYSKIIDAKYYASTYFNRRYYEKLDEDNQLENSVIEMNSNMYDFEIKNVEDIEYYQYNNKKENSLFRVAYDENFWNLFYEQHPSFKNK</sequence>
<dbReference type="EMBL" id="CP018155">
    <property type="protein sequence ID" value="APG64814.1"/>
    <property type="molecule type" value="Genomic_DNA"/>
</dbReference>
<name>A0A1L3JI69_9FLAO</name>
<dbReference type="Pfam" id="PF13715">
    <property type="entry name" value="CarbopepD_reg_2"/>
    <property type="match status" value="1"/>
</dbReference>
<keyword evidence="2" id="KW-1185">Reference proteome</keyword>
<dbReference type="InterPro" id="IPR052036">
    <property type="entry name" value="Hydrolase/PRTase-associated"/>
</dbReference>
<dbReference type="CDD" id="cd14728">
    <property type="entry name" value="Ere-like"/>
    <property type="match status" value="1"/>
</dbReference>
<evidence type="ECO:0008006" key="3">
    <source>
        <dbReference type="Google" id="ProtNLM"/>
    </source>
</evidence>
<dbReference type="Gene3D" id="3.40.1660.10">
    <property type="entry name" value="EreA-like (biosynthetic domain)"/>
    <property type="match status" value="1"/>
</dbReference>
<dbReference type="InterPro" id="IPR007815">
    <property type="entry name" value="Emycin_Estase"/>
</dbReference>
<accession>A0A1L3JI69</accession>
<dbReference type="Gene3D" id="3.30.1870.10">
    <property type="entry name" value="EreA-like, domain 2"/>
    <property type="match status" value="1"/>
</dbReference>
<dbReference type="RefSeq" id="WP_072555139.1">
    <property type="nucleotide sequence ID" value="NZ_CP018155.1"/>
</dbReference>
<dbReference type="OrthoDB" id="9810066at2"/>
<protein>
    <recommendedName>
        <fullName evidence="3">Erythromycin esterase</fullName>
    </recommendedName>
</protein>
<dbReference type="Proteomes" id="UP000181898">
    <property type="component" value="Chromosome"/>
</dbReference>
<dbReference type="PANTHER" id="PTHR31299:SF0">
    <property type="entry name" value="ESTERASE, PUTATIVE (AFU_ORTHOLOGUE AFUA_1G05850)-RELATED"/>
    <property type="match status" value="1"/>
</dbReference>
<dbReference type="Pfam" id="PF05139">
    <property type="entry name" value="Erythro_esteras"/>
    <property type="match status" value="1"/>
</dbReference>
<dbReference type="InterPro" id="IPR008969">
    <property type="entry name" value="CarboxyPept-like_regulatory"/>
</dbReference>
<evidence type="ECO:0000313" key="1">
    <source>
        <dbReference type="EMBL" id="APG64814.1"/>
    </source>
</evidence>
<organism evidence="1 2">
    <name type="scientific">Tenacibaculum todarodis</name>
    <dbReference type="NCBI Taxonomy" id="1850252"/>
    <lineage>
        <taxon>Bacteria</taxon>
        <taxon>Pseudomonadati</taxon>
        <taxon>Bacteroidota</taxon>
        <taxon>Flavobacteriia</taxon>
        <taxon>Flavobacteriales</taxon>
        <taxon>Flavobacteriaceae</taxon>
        <taxon>Tenacibaculum</taxon>
    </lineage>
</organism>
<dbReference type="SUPFAM" id="SSF49464">
    <property type="entry name" value="Carboxypeptidase regulatory domain-like"/>
    <property type="match status" value="1"/>
</dbReference>
<dbReference type="GO" id="GO:0046677">
    <property type="term" value="P:response to antibiotic"/>
    <property type="evidence" value="ECO:0007669"/>
    <property type="project" value="InterPro"/>
</dbReference>